<name>A0A828Y1S1_9LEPT</name>
<keyword evidence="2" id="KW-1133">Transmembrane helix</keyword>
<evidence type="ECO:0000256" key="2">
    <source>
        <dbReference type="SAM" id="Phobius"/>
    </source>
</evidence>
<proteinExistence type="predicted"/>
<accession>A0A828Y1S1</accession>
<gene>
    <name evidence="3" type="ORF">LEP1GSC131_2062</name>
</gene>
<comment type="caution">
    <text evidence="3">The sequence shown here is derived from an EMBL/GenBank/DDBJ whole genome shotgun (WGS) entry which is preliminary data.</text>
</comment>
<dbReference type="Proteomes" id="UP000006339">
    <property type="component" value="Unassembled WGS sequence"/>
</dbReference>
<feature type="region of interest" description="Disordered" evidence="1">
    <location>
        <begin position="50"/>
        <end position="82"/>
    </location>
</feature>
<feature type="transmembrane region" description="Helical" evidence="2">
    <location>
        <begin position="12"/>
        <end position="36"/>
    </location>
</feature>
<evidence type="ECO:0000256" key="1">
    <source>
        <dbReference type="SAM" id="MobiDB-lite"/>
    </source>
</evidence>
<keyword evidence="2" id="KW-0472">Membrane</keyword>
<keyword evidence="4" id="KW-1185">Reference proteome</keyword>
<evidence type="ECO:0000313" key="3">
    <source>
        <dbReference type="EMBL" id="EKO51421.1"/>
    </source>
</evidence>
<protein>
    <submittedName>
        <fullName evidence="3">Uncharacterized protein</fullName>
    </submittedName>
</protein>
<dbReference type="RefSeq" id="WP_004770645.1">
    <property type="nucleotide sequence ID" value="NZ_AKWH02000041.1"/>
</dbReference>
<reference evidence="3" key="1">
    <citation type="submission" date="2012-10" db="EMBL/GenBank/DDBJ databases">
        <authorList>
            <person name="Harkins D.M."/>
            <person name="Durkin A.S."/>
            <person name="Brinkac L.M."/>
            <person name="Selengut J.D."/>
            <person name="Sanka R."/>
            <person name="DePew J."/>
            <person name="Purushe J."/>
            <person name="Picardeau M."/>
            <person name="Werts C."/>
            <person name="Goarant C."/>
            <person name="Vinetz J.M."/>
            <person name="Sutton G.G."/>
            <person name="Nelson W.C."/>
            <person name="Fouts D.E."/>
        </authorList>
    </citation>
    <scope>NUCLEOTIDE SEQUENCE [LARGE SCALE GENOMIC DNA]</scope>
    <source>
        <strain evidence="3">200802841</strain>
    </source>
</reference>
<organism evidence="3 4">
    <name type="scientific">Leptospira kirschneri str. 200802841</name>
    <dbReference type="NCBI Taxonomy" id="1193047"/>
    <lineage>
        <taxon>Bacteria</taxon>
        <taxon>Pseudomonadati</taxon>
        <taxon>Spirochaetota</taxon>
        <taxon>Spirochaetia</taxon>
        <taxon>Leptospirales</taxon>
        <taxon>Leptospiraceae</taxon>
        <taxon>Leptospira</taxon>
    </lineage>
</organism>
<feature type="compositionally biased region" description="Low complexity" evidence="1">
    <location>
        <begin position="54"/>
        <end position="64"/>
    </location>
</feature>
<evidence type="ECO:0000313" key="4">
    <source>
        <dbReference type="Proteomes" id="UP000006339"/>
    </source>
</evidence>
<keyword evidence="2" id="KW-0812">Transmembrane</keyword>
<sequence length="82" mass="9376">MSLFEIVELILLYTIIGTIAGWFCIAVFGFALWFLIFKVLYKDPIRIDTGGGQPKQNNLNGNNNHQKKNLEARNENRNILPP</sequence>
<dbReference type="EMBL" id="AKWH02000041">
    <property type="protein sequence ID" value="EKO51421.1"/>
    <property type="molecule type" value="Genomic_DNA"/>
</dbReference>
<dbReference type="AlphaFoldDB" id="A0A828Y1S1"/>